<evidence type="ECO:0000313" key="3">
    <source>
        <dbReference type="Proteomes" id="UP000011715"/>
    </source>
</evidence>
<sequence length="129" mass="14006">MRRRNIPLLYPPTLSLLLPNSDPLSEPRPYLDFGLASFFSPDPLPSLLLSTLPFLASTGGPRADMHVAISASVSVGCKPLGTCRGSGAEYGVILSPESTARDEWNPRVTLYCPSLSSLQRVQIDDTAYR</sequence>
<name>A0A0C4EGV3_MAGP6</name>
<dbReference type="AlphaFoldDB" id="A0A0C4EGV3"/>
<dbReference type="EMBL" id="GL877134">
    <property type="protein sequence ID" value="KLU93173.1"/>
    <property type="molecule type" value="Genomic_DNA"/>
</dbReference>
<dbReference type="Proteomes" id="UP000011715">
    <property type="component" value="Unassembled WGS sequence"/>
</dbReference>
<evidence type="ECO:0000313" key="1">
    <source>
        <dbReference type="EMBL" id="KLU93173.1"/>
    </source>
</evidence>
<reference evidence="2" key="4">
    <citation type="journal article" date="2015" name="G3 (Bethesda)">
        <title>Genome sequences of three phytopathogenic species of the Magnaporthaceae family of fungi.</title>
        <authorList>
            <person name="Okagaki L.H."/>
            <person name="Nunes C.C."/>
            <person name="Sailsbery J."/>
            <person name="Clay B."/>
            <person name="Brown D."/>
            <person name="John T."/>
            <person name="Oh Y."/>
            <person name="Young N."/>
            <person name="Fitzgerald M."/>
            <person name="Haas B.J."/>
            <person name="Zeng Q."/>
            <person name="Young S."/>
            <person name="Adiconis X."/>
            <person name="Fan L."/>
            <person name="Levin J.Z."/>
            <person name="Mitchell T.K."/>
            <person name="Okubara P.A."/>
            <person name="Farman M.L."/>
            <person name="Kohn L.M."/>
            <person name="Birren B."/>
            <person name="Ma L.-J."/>
            <person name="Dean R.A."/>
        </authorList>
    </citation>
    <scope>NUCLEOTIDE SEQUENCE</scope>
    <source>
        <strain evidence="2">ATCC 64411 / 73-15</strain>
    </source>
</reference>
<reference evidence="2" key="5">
    <citation type="submission" date="2015-06" db="UniProtKB">
        <authorList>
            <consortium name="EnsemblFungi"/>
        </authorList>
    </citation>
    <scope>IDENTIFICATION</scope>
    <source>
        <strain evidence="2">ATCC 64411</strain>
    </source>
</reference>
<reference evidence="3" key="1">
    <citation type="submission" date="2010-05" db="EMBL/GenBank/DDBJ databases">
        <title>The genome sequence of Magnaporthe poae strain ATCC 64411.</title>
        <authorList>
            <person name="Ma L.-J."/>
            <person name="Dead R."/>
            <person name="Young S."/>
            <person name="Zeng Q."/>
            <person name="Koehrsen M."/>
            <person name="Alvarado L."/>
            <person name="Berlin A."/>
            <person name="Chapman S.B."/>
            <person name="Chen Z."/>
            <person name="Freedman E."/>
            <person name="Gellesch M."/>
            <person name="Goldberg J."/>
            <person name="Griggs A."/>
            <person name="Gujja S."/>
            <person name="Heilman E.R."/>
            <person name="Heiman D."/>
            <person name="Hepburn T."/>
            <person name="Howarth C."/>
            <person name="Jen D."/>
            <person name="Larson L."/>
            <person name="Mehta T."/>
            <person name="Neiman D."/>
            <person name="Pearson M."/>
            <person name="Roberts A."/>
            <person name="Saif S."/>
            <person name="Shea T."/>
            <person name="Shenoy N."/>
            <person name="Sisk P."/>
            <person name="Stolte C."/>
            <person name="Sykes S."/>
            <person name="Walk T."/>
            <person name="White J."/>
            <person name="Yandava C."/>
            <person name="Haas B."/>
            <person name="Nusbaum C."/>
            <person name="Birren B."/>
        </authorList>
    </citation>
    <scope>NUCLEOTIDE SEQUENCE [LARGE SCALE GENOMIC DNA]</scope>
    <source>
        <strain evidence="3">ATCC 64411 / 73-15</strain>
    </source>
</reference>
<evidence type="ECO:0000313" key="2">
    <source>
        <dbReference type="EnsemblFungi" id="MAPG_12110T0"/>
    </source>
</evidence>
<organism evidence="2 3">
    <name type="scientific">Magnaporthiopsis poae (strain ATCC 64411 / 73-15)</name>
    <name type="common">Kentucky bluegrass fungus</name>
    <name type="synonym">Magnaporthe poae</name>
    <dbReference type="NCBI Taxonomy" id="644358"/>
    <lineage>
        <taxon>Eukaryota</taxon>
        <taxon>Fungi</taxon>
        <taxon>Dikarya</taxon>
        <taxon>Ascomycota</taxon>
        <taxon>Pezizomycotina</taxon>
        <taxon>Sordariomycetes</taxon>
        <taxon>Sordariomycetidae</taxon>
        <taxon>Magnaporthales</taxon>
        <taxon>Magnaporthaceae</taxon>
        <taxon>Magnaporthiopsis</taxon>
    </lineage>
</organism>
<reference evidence="1" key="2">
    <citation type="submission" date="2010-05" db="EMBL/GenBank/DDBJ databases">
        <title>The Genome Sequence of Magnaporthe poae strain ATCC 64411.</title>
        <authorList>
            <consortium name="The Broad Institute Genome Sequencing Platform"/>
            <consortium name="Broad Institute Genome Sequencing Center for Infectious Disease"/>
            <person name="Ma L.-J."/>
            <person name="Dead R."/>
            <person name="Young S."/>
            <person name="Zeng Q."/>
            <person name="Koehrsen M."/>
            <person name="Alvarado L."/>
            <person name="Berlin A."/>
            <person name="Chapman S.B."/>
            <person name="Chen Z."/>
            <person name="Freedman E."/>
            <person name="Gellesch M."/>
            <person name="Goldberg J."/>
            <person name="Griggs A."/>
            <person name="Gujja S."/>
            <person name="Heilman E.R."/>
            <person name="Heiman D."/>
            <person name="Hepburn T."/>
            <person name="Howarth C."/>
            <person name="Jen D."/>
            <person name="Larson L."/>
            <person name="Mehta T."/>
            <person name="Neiman D."/>
            <person name="Pearson M."/>
            <person name="Roberts A."/>
            <person name="Saif S."/>
            <person name="Shea T."/>
            <person name="Shenoy N."/>
            <person name="Sisk P."/>
            <person name="Stolte C."/>
            <person name="Sykes S."/>
            <person name="Walk T."/>
            <person name="White J."/>
            <person name="Yandava C."/>
            <person name="Haas B."/>
            <person name="Nusbaum C."/>
            <person name="Birren B."/>
        </authorList>
    </citation>
    <scope>NUCLEOTIDE SEQUENCE</scope>
    <source>
        <strain evidence="1">ATCC 64411</strain>
    </source>
</reference>
<proteinExistence type="predicted"/>
<protein>
    <submittedName>
        <fullName evidence="1 2">Uncharacterized protein</fullName>
    </submittedName>
</protein>
<reference evidence="1" key="3">
    <citation type="submission" date="2011-03" db="EMBL/GenBank/DDBJ databases">
        <title>Annotation of Magnaporthe poae ATCC 64411.</title>
        <authorList>
            <person name="Ma L.-J."/>
            <person name="Dead R."/>
            <person name="Young S.K."/>
            <person name="Zeng Q."/>
            <person name="Gargeya S."/>
            <person name="Fitzgerald M."/>
            <person name="Haas B."/>
            <person name="Abouelleil A."/>
            <person name="Alvarado L."/>
            <person name="Arachchi H.M."/>
            <person name="Berlin A."/>
            <person name="Brown A."/>
            <person name="Chapman S.B."/>
            <person name="Chen Z."/>
            <person name="Dunbar C."/>
            <person name="Freedman E."/>
            <person name="Gearin G."/>
            <person name="Gellesch M."/>
            <person name="Goldberg J."/>
            <person name="Griggs A."/>
            <person name="Gujja S."/>
            <person name="Heiman D."/>
            <person name="Howarth C."/>
            <person name="Larson L."/>
            <person name="Lui A."/>
            <person name="MacDonald P.J.P."/>
            <person name="Mehta T."/>
            <person name="Montmayeur A."/>
            <person name="Murphy C."/>
            <person name="Neiman D."/>
            <person name="Pearson M."/>
            <person name="Priest M."/>
            <person name="Roberts A."/>
            <person name="Saif S."/>
            <person name="Shea T."/>
            <person name="Shenoy N."/>
            <person name="Sisk P."/>
            <person name="Stolte C."/>
            <person name="Sykes S."/>
            <person name="Yandava C."/>
            <person name="Wortman J."/>
            <person name="Nusbaum C."/>
            <person name="Birren B."/>
        </authorList>
    </citation>
    <scope>NUCLEOTIDE SEQUENCE</scope>
    <source>
        <strain evidence="1">ATCC 64411</strain>
    </source>
</reference>
<keyword evidence="3" id="KW-1185">Reference proteome</keyword>
<dbReference type="VEuPathDB" id="FungiDB:MAPG_12110"/>
<gene>
    <name evidence="1" type="ORF">MAPG_12110</name>
</gene>
<dbReference type="EnsemblFungi" id="MAPG_12110T0">
    <property type="protein sequence ID" value="MAPG_12110T0"/>
    <property type="gene ID" value="MAPG_12110"/>
</dbReference>
<accession>A0A0C4EGV3</accession>
<dbReference type="EMBL" id="ADBL01003070">
    <property type="status" value="NOT_ANNOTATED_CDS"/>
    <property type="molecule type" value="Genomic_DNA"/>
</dbReference>